<evidence type="ECO:0000313" key="7">
    <source>
        <dbReference type="EMBL" id="EPD99111.1"/>
    </source>
</evidence>
<dbReference type="EMBL" id="ATCF01000018">
    <property type="protein sequence ID" value="EPD99111.1"/>
    <property type="molecule type" value="Genomic_DNA"/>
</dbReference>
<dbReference type="RefSeq" id="WP_016474602.1">
    <property type="nucleotide sequence ID" value="NZ_KE150480.1"/>
</dbReference>
<dbReference type="Pfam" id="PF00392">
    <property type="entry name" value="GntR"/>
    <property type="match status" value="1"/>
</dbReference>
<dbReference type="AlphaFoldDB" id="S3BFA3"/>
<gene>
    <name evidence="7" type="ORF">HMPREF1476_01382</name>
</gene>
<dbReference type="eggNOG" id="COG1167">
    <property type="taxonomic scope" value="Bacteria"/>
</dbReference>
<organism evidence="7 8">
    <name type="scientific">Sutterella wadsworthensis HGA0223</name>
    <dbReference type="NCBI Taxonomy" id="1203554"/>
    <lineage>
        <taxon>Bacteria</taxon>
        <taxon>Pseudomonadati</taxon>
        <taxon>Pseudomonadota</taxon>
        <taxon>Betaproteobacteria</taxon>
        <taxon>Burkholderiales</taxon>
        <taxon>Sutterellaceae</taxon>
        <taxon>Sutterella</taxon>
    </lineage>
</organism>
<dbReference type="InterPro" id="IPR036388">
    <property type="entry name" value="WH-like_DNA-bd_sf"/>
</dbReference>
<dbReference type="Pfam" id="PF00155">
    <property type="entry name" value="Aminotran_1_2"/>
    <property type="match status" value="1"/>
</dbReference>
<name>S3BFA3_9BURK</name>
<dbReference type="InterPro" id="IPR015424">
    <property type="entry name" value="PyrdxlP-dep_Trfase"/>
</dbReference>
<protein>
    <recommendedName>
        <fullName evidence="6">HTH gntR-type domain-containing protein</fullName>
    </recommendedName>
</protein>
<dbReference type="SUPFAM" id="SSF46785">
    <property type="entry name" value="Winged helix' DNA-binding domain"/>
    <property type="match status" value="1"/>
</dbReference>
<dbReference type="Gene3D" id="1.10.10.10">
    <property type="entry name" value="Winged helix-like DNA-binding domain superfamily/Winged helix DNA-binding domain"/>
    <property type="match status" value="1"/>
</dbReference>
<dbReference type="SMART" id="SM00345">
    <property type="entry name" value="HTH_GNTR"/>
    <property type="match status" value="1"/>
</dbReference>
<dbReference type="PANTHER" id="PTHR46577">
    <property type="entry name" value="HTH-TYPE TRANSCRIPTIONAL REGULATORY PROTEIN GABR"/>
    <property type="match status" value="1"/>
</dbReference>
<comment type="caution">
    <text evidence="7">The sequence shown here is derived from an EMBL/GenBank/DDBJ whole genome shotgun (WGS) entry which is preliminary data.</text>
</comment>
<keyword evidence="2" id="KW-0663">Pyridoxal phosphate</keyword>
<dbReference type="InterPro" id="IPR015421">
    <property type="entry name" value="PyrdxlP-dep_Trfase_major"/>
</dbReference>
<dbReference type="Proteomes" id="UP000014400">
    <property type="component" value="Unassembled WGS sequence"/>
</dbReference>
<dbReference type="Gene3D" id="3.40.640.10">
    <property type="entry name" value="Type I PLP-dependent aspartate aminotransferase-like (Major domain)"/>
    <property type="match status" value="1"/>
</dbReference>
<dbReference type="InterPro" id="IPR004839">
    <property type="entry name" value="Aminotransferase_I/II_large"/>
</dbReference>
<dbReference type="GO" id="GO:0030170">
    <property type="term" value="F:pyridoxal phosphate binding"/>
    <property type="evidence" value="ECO:0007669"/>
    <property type="project" value="InterPro"/>
</dbReference>
<dbReference type="STRING" id="1203554.HMPREF1476_01382"/>
<comment type="similarity">
    <text evidence="1">In the C-terminal section; belongs to the class-I pyridoxal-phosphate-dependent aminotransferase family.</text>
</comment>
<keyword evidence="4" id="KW-0238">DNA-binding</keyword>
<evidence type="ECO:0000313" key="8">
    <source>
        <dbReference type="Proteomes" id="UP000014400"/>
    </source>
</evidence>
<proteinExistence type="inferred from homology"/>
<dbReference type="InterPro" id="IPR000524">
    <property type="entry name" value="Tscrpt_reg_HTH_GntR"/>
</dbReference>
<dbReference type="CDD" id="cd07377">
    <property type="entry name" value="WHTH_GntR"/>
    <property type="match status" value="1"/>
</dbReference>
<keyword evidence="8" id="KW-1185">Reference proteome</keyword>
<sequence>MTPHPFSIKLDQTSVVPLNEQLTKALQEEIRHRLQPDDRLPASRILAECLGISRNTVTAAYKRLVDEGWCDARVGSGTCVAEHLPLRERRDPRTGRPPIETAGLPELSERAQLALCAAQFHVQTEEPLAVAAPDYDSLPGKKWTQIVARISKSPWMHNSYCHPGGWGPFRRVLADHLRSARGISCDPEQIIITSGIQQGLALCAQILFNPGDAVAHEDPGFEVHRSTLRYWGLRPAPVPVDAEGLCVEQLSAFPEVRGVLVTPSHQYPLGMLMSRQRREALIRWASAHKAWIIEDDYDNELSYAGLPTTALAAIAEIQSSVVYLGSFSKMIYPGFGLGYLVAPKSAAKAFEGAKLLSDRHESEVHQTILTEFISGGFYDAHVRRLKVLYAKRRNAAIRAIGRFLGDIGHLTIDNQGTHLCFCFEKALDDVHLADYLRREHRLETRALSPCFADAPKEYGLILGFAGFSEVQLENAVEELSRGIRSFLRTSN</sequence>
<evidence type="ECO:0000256" key="1">
    <source>
        <dbReference type="ARBA" id="ARBA00005384"/>
    </source>
</evidence>
<dbReference type="HOGENOM" id="CLU_017584_0_0_4"/>
<evidence type="ECO:0000256" key="4">
    <source>
        <dbReference type="ARBA" id="ARBA00023125"/>
    </source>
</evidence>
<evidence type="ECO:0000259" key="6">
    <source>
        <dbReference type="PROSITE" id="PS50949"/>
    </source>
</evidence>
<evidence type="ECO:0000256" key="5">
    <source>
        <dbReference type="ARBA" id="ARBA00023163"/>
    </source>
</evidence>
<feature type="domain" description="HTH gntR-type" evidence="6">
    <location>
        <begin position="16"/>
        <end position="83"/>
    </location>
</feature>
<dbReference type="PROSITE" id="PS50949">
    <property type="entry name" value="HTH_GNTR"/>
    <property type="match status" value="1"/>
</dbReference>
<evidence type="ECO:0000256" key="2">
    <source>
        <dbReference type="ARBA" id="ARBA00022898"/>
    </source>
</evidence>
<keyword evidence="5" id="KW-0804">Transcription</keyword>
<dbReference type="InterPro" id="IPR036390">
    <property type="entry name" value="WH_DNA-bd_sf"/>
</dbReference>
<dbReference type="GO" id="GO:0003700">
    <property type="term" value="F:DNA-binding transcription factor activity"/>
    <property type="evidence" value="ECO:0007669"/>
    <property type="project" value="InterPro"/>
</dbReference>
<dbReference type="PATRIC" id="fig|1203554.3.peg.1444"/>
<accession>S3BFA3</accession>
<keyword evidence="3" id="KW-0805">Transcription regulation</keyword>
<dbReference type="GO" id="GO:0003677">
    <property type="term" value="F:DNA binding"/>
    <property type="evidence" value="ECO:0007669"/>
    <property type="project" value="UniProtKB-KW"/>
</dbReference>
<dbReference type="PANTHER" id="PTHR46577:SF1">
    <property type="entry name" value="HTH-TYPE TRANSCRIPTIONAL REGULATORY PROTEIN GABR"/>
    <property type="match status" value="1"/>
</dbReference>
<dbReference type="CDD" id="cd00609">
    <property type="entry name" value="AAT_like"/>
    <property type="match status" value="1"/>
</dbReference>
<dbReference type="InterPro" id="IPR051446">
    <property type="entry name" value="HTH_trans_reg/aminotransferase"/>
</dbReference>
<dbReference type="SUPFAM" id="SSF53383">
    <property type="entry name" value="PLP-dependent transferases"/>
    <property type="match status" value="1"/>
</dbReference>
<evidence type="ECO:0000256" key="3">
    <source>
        <dbReference type="ARBA" id="ARBA00023015"/>
    </source>
</evidence>
<reference evidence="7 8" key="1">
    <citation type="submission" date="2013-04" db="EMBL/GenBank/DDBJ databases">
        <title>The Genome Sequence of Sutterella wadsworthensis HGA0223.</title>
        <authorList>
            <consortium name="The Broad Institute Genomics Platform"/>
            <person name="Earl A."/>
            <person name="Ward D."/>
            <person name="Feldgarden M."/>
            <person name="Gevers D."/>
            <person name="Schmidt T.M."/>
            <person name="Dover J."/>
            <person name="Dai D."/>
            <person name="Walker B."/>
            <person name="Young S."/>
            <person name="Zeng Q."/>
            <person name="Gargeya S."/>
            <person name="Fitzgerald M."/>
            <person name="Haas B."/>
            <person name="Abouelleil A."/>
            <person name="Allen A.W."/>
            <person name="Alvarado L."/>
            <person name="Arachchi H.M."/>
            <person name="Berlin A.M."/>
            <person name="Chapman S.B."/>
            <person name="Gainer-Dewar J."/>
            <person name="Goldberg J."/>
            <person name="Griggs A."/>
            <person name="Gujja S."/>
            <person name="Hansen M."/>
            <person name="Howarth C."/>
            <person name="Imamovic A."/>
            <person name="Ireland A."/>
            <person name="Larimer J."/>
            <person name="McCowan C."/>
            <person name="Murphy C."/>
            <person name="Pearson M."/>
            <person name="Poon T.W."/>
            <person name="Priest M."/>
            <person name="Roberts A."/>
            <person name="Saif S."/>
            <person name="Shea T."/>
            <person name="Sisk P."/>
            <person name="Sykes S."/>
            <person name="Wortman J."/>
            <person name="Nusbaum C."/>
            <person name="Birren B."/>
        </authorList>
    </citation>
    <scope>NUCLEOTIDE SEQUENCE [LARGE SCALE GENOMIC DNA]</scope>
    <source>
        <strain evidence="7 8">HGA0223</strain>
    </source>
</reference>